<feature type="transmembrane region" description="Helical" evidence="7">
    <location>
        <begin position="261"/>
        <end position="288"/>
    </location>
</feature>
<evidence type="ECO:0000313" key="10">
    <source>
        <dbReference type="RefSeq" id="XP_006823203.1"/>
    </source>
</evidence>
<keyword evidence="4 7" id="KW-1133">Transmembrane helix</keyword>
<evidence type="ECO:0000313" key="9">
    <source>
        <dbReference type="Proteomes" id="UP000694865"/>
    </source>
</evidence>
<dbReference type="GeneID" id="100376232"/>
<feature type="transmembrane region" description="Helical" evidence="7">
    <location>
        <begin position="32"/>
        <end position="51"/>
    </location>
</feature>
<dbReference type="PANTHER" id="PTHR43243">
    <property type="entry name" value="INNER MEMBRANE TRANSPORTER YGJI-RELATED"/>
    <property type="match status" value="1"/>
</dbReference>
<feature type="transmembrane region" description="Helical" evidence="7">
    <location>
        <begin position="509"/>
        <end position="530"/>
    </location>
</feature>
<dbReference type="Pfam" id="PF13906">
    <property type="entry name" value="AA_permease_C"/>
    <property type="match status" value="1"/>
</dbReference>
<dbReference type="InterPro" id="IPR002293">
    <property type="entry name" value="AA/rel_permease1"/>
</dbReference>
<reference evidence="10" key="1">
    <citation type="submission" date="2025-08" db="UniProtKB">
        <authorList>
            <consortium name="RefSeq"/>
        </authorList>
    </citation>
    <scope>IDENTIFICATION</scope>
    <source>
        <tissue evidence="10">Testes</tissue>
    </source>
</reference>
<comment type="subcellular location">
    <subcellularLocation>
        <location evidence="1">Membrane</location>
        <topology evidence="1">Multi-pass membrane protein</topology>
    </subcellularLocation>
</comment>
<feature type="transmembrane region" description="Helical" evidence="7">
    <location>
        <begin position="192"/>
        <end position="211"/>
    </location>
</feature>
<proteinExistence type="predicted"/>
<dbReference type="Gene3D" id="1.20.1740.10">
    <property type="entry name" value="Amino acid/polyamine transporter I"/>
    <property type="match status" value="2"/>
</dbReference>
<keyword evidence="3 7" id="KW-0812">Transmembrane</keyword>
<evidence type="ECO:0000256" key="7">
    <source>
        <dbReference type="SAM" id="Phobius"/>
    </source>
</evidence>
<feature type="transmembrane region" description="Helical" evidence="7">
    <location>
        <begin position="479"/>
        <end position="503"/>
    </location>
</feature>
<keyword evidence="5 7" id="KW-0472">Membrane</keyword>
<dbReference type="Pfam" id="PF13520">
    <property type="entry name" value="AA_permease_2"/>
    <property type="match status" value="1"/>
</dbReference>
<feature type="domain" description="Cationic amino acid transporter C-terminal" evidence="8">
    <location>
        <begin position="540"/>
        <end position="590"/>
    </location>
</feature>
<evidence type="ECO:0000256" key="2">
    <source>
        <dbReference type="ARBA" id="ARBA00022448"/>
    </source>
</evidence>
<sequence>MAHCIDFLSKISRLKTLDSDPMNTRMNRCLTTLDLTMLGIGGMVGAGLYVLTGTVAKDMAGPAVTISFLIAGFASLLAALCYAEFGARVPMTGSAYLYTYITMGEMWAFLIGWNIILEYFVGGASVARAWSGYFDELLGFRIRNFTYEHITGGPWEHPPLAEYPDVFSVILIFAVTLFVALGANFSSKFNSIFASLNLCVVVFVICAGLNFADIGNWKTDGGFAPYGFAGIMSGAATCFFAFIGFDVIATSGEEAKTPAKSIPIAICASLAVAAVAYVGVSITLTLMVPYYEIQPEAALPAAFHRHGLAWAEYIVGIGALCGITTALLSNMFSLPRIIFAMASDGLLFPIFAKIHPRTQVPVVATLIFGILTAILALIFDLEALVEFLSIGTLLAYTIVAASVLVLRYQPPKDGGIGGGPTNDDHREAESDIEEKRKEKMPLKQENHSSEINPQDFGTLKAGFECLNFLRNFQPGTVPAFSVLIMSIFMLALAAVICFGVNSLLAAEAWAIFCVVLFSLIVILSFLMICIHYQNNIILTFKVPFVPFVPALSIFCNSILMMKLSYLTWIRFVVWVTLGMLLYFTYGIRHSKEARRWEADKAPEIRYFIMPQESLCTIQGSVELQQPNSATPLADDASSDTSDTRTLLGNAK</sequence>
<accession>A0ABM0MT62</accession>
<keyword evidence="9" id="KW-1185">Reference proteome</keyword>
<dbReference type="PANTHER" id="PTHR43243:SF4">
    <property type="entry name" value="CATIONIC AMINO ACID TRANSPORTER 4"/>
    <property type="match status" value="1"/>
</dbReference>
<feature type="transmembrane region" description="Helical" evidence="7">
    <location>
        <begin position="63"/>
        <end position="83"/>
    </location>
</feature>
<evidence type="ECO:0000256" key="5">
    <source>
        <dbReference type="ARBA" id="ARBA00023136"/>
    </source>
</evidence>
<dbReference type="Proteomes" id="UP000694865">
    <property type="component" value="Unplaced"/>
</dbReference>
<dbReference type="RefSeq" id="XP_006823203.1">
    <property type="nucleotide sequence ID" value="XM_006823140.1"/>
</dbReference>
<feature type="transmembrane region" description="Helical" evidence="7">
    <location>
        <begin position="360"/>
        <end position="379"/>
    </location>
</feature>
<dbReference type="PIRSF" id="PIRSF006060">
    <property type="entry name" value="AA_transporter"/>
    <property type="match status" value="1"/>
</dbReference>
<gene>
    <name evidence="10" type="primary">LOC100376232</name>
</gene>
<feature type="compositionally biased region" description="Basic and acidic residues" evidence="6">
    <location>
        <begin position="422"/>
        <end position="448"/>
    </location>
</feature>
<feature type="transmembrane region" description="Helical" evidence="7">
    <location>
        <begin position="166"/>
        <end position="185"/>
    </location>
</feature>
<feature type="transmembrane region" description="Helical" evidence="7">
    <location>
        <begin position="95"/>
        <end position="116"/>
    </location>
</feature>
<organism evidence="9 10">
    <name type="scientific">Saccoglossus kowalevskii</name>
    <name type="common">Acorn worm</name>
    <dbReference type="NCBI Taxonomy" id="10224"/>
    <lineage>
        <taxon>Eukaryota</taxon>
        <taxon>Metazoa</taxon>
        <taxon>Hemichordata</taxon>
        <taxon>Enteropneusta</taxon>
        <taxon>Harrimaniidae</taxon>
        <taxon>Saccoglossus</taxon>
    </lineage>
</organism>
<evidence type="ECO:0000256" key="3">
    <source>
        <dbReference type="ARBA" id="ARBA00022692"/>
    </source>
</evidence>
<protein>
    <submittedName>
        <fullName evidence="10">Cationic amino acid transporter 4-like</fullName>
    </submittedName>
</protein>
<dbReference type="InterPro" id="IPR029485">
    <property type="entry name" value="CAT_C"/>
</dbReference>
<feature type="transmembrane region" description="Helical" evidence="7">
    <location>
        <begin position="565"/>
        <end position="585"/>
    </location>
</feature>
<evidence type="ECO:0000256" key="1">
    <source>
        <dbReference type="ARBA" id="ARBA00004141"/>
    </source>
</evidence>
<feature type="region of interest" description="Disordered" evidence="6">
    <location>
        <begin position="415"/>
        <end position="450"/>
    </location>
</feature>
<evidence type="ECO:0000256" key="6">
    <source>
        <dbReference type="SAM" id="MobiDB-lite"/>
    </source>
</evidence>
<evidence type="ECO:0000256" key="4">
    <source>
        <dbReference type="ARBA" id="ARBA00022989"/>
    </source>
</evidence>
<feature type="region of interest" description="Disordered" evidence="6">
    <location>
        <begin position="628"/>
        <end position="651"/>
    </location>
</feature>
<feature type="transmembrane region" description="Helical" evidence="7">
    <location>
        <begin position="542"/>
        <end position="559"/>
    </location>
</feature>
<feature type="transmembrane region" description="Helical" evidence="7">
    <location>
        <begin position="308"/>
        <end position="328"/>
    </location>
</feature>
<evidence type="ECO:0000259" key="8">
    <source>
        <dbReference type="Pfam" id="PF13906"/>
    </source>
</evidence>
<name>A0ABM0MT62_SACKO</name>
<feature type="transmembrane region" description="Helical" evidence="7">
    <location>
        <begin position="223"/>
        <end position="249"/>
    </location>
</feature>
<keyword evidence="2" id="KW-0813">Transport</keyword>
<feature type="transmembrane region" description="Helical" evidence="7">
    <location>
        <begin position="385"/>
        <end position="406"/>
    </location>
</feature>